<dbReference type="SMART" id="SM00257">
    <property type="entry name" value="LysM"/>
    <property type="match status" value="1"/>
</dbReference>
<dbReference type="CDD" id="cd00118">
    <property type="entry name" value="LysM"/>
    <property type="match status" value="1"/>
</dbReference>
<protein>
    <submittedName>
        <fullName evidence="3">Chitin-binding LysM effector</fullName>
    </submittedName>
</protein>
<proteinExistence type="predicted"/>
<name>A0A5P8I3J9_9GLOM</name>
<feature type="domain" description="LysM" evidence="2">
    <location>
        <begin position="24"/>
        <end position="68"/>
    </location>
</feature>
<keyword evidence="1" id="KW-0732">Signal</keyword>
<dbReference type="EMBL" id="MN520641">
    <property type="protein sequence ID" value="QFQ66284.1"/>
    <property type="molecule type" value="Genomic_DNA"/>
</dbReference>
<dbReference type="Gene3D" id="3.10.350.10">
    <property type="entry name" value="LysM domain"/>
    <property type="match status" value="1"/>
</dbReference>
<dbReference type="SUPFAM" id="SSF54106">
    <property type="entry name" value="LysM domain"/>
    <property type="match status" value="1"/>
</dbReference>
<dbReference type="PROSITE" id="PS51782">
    <property type="entry name" value="LYSM"/>
    <property type="match status" value="1"/>
</dbReference>
<dbReference type="InterPro" id="IPR018392">
    <property type="entry name" value="LysM"/>
</dbReference>
<accession>A0A5P8I3J9</accession>
<reference evidence="3" key="1">
    <citation type="journal article" date="2019" name="New Phytol.">
        <title>A LysM effector subverts chitin-triggered immunity to facilitate arbuscular mycorrhizal symbiosis.</title>
        <authorList>
            <person name="Zeng T."/>
            <person name="Rodriguez-Moreno L."/>
            <person name="Mansurkhodzaev A."/>
            <person name="Wang P."/>
            <person name="van den Berg W."/>
            <person name="Gasciolli V."/>
            <person name="Cottaz S."/>
            <person name="Fort S."/>
            <person name="Thomma B.P.H.J."/>
            <person name="Bono J.J."/>
            <person name="Bisseling T."/>
            <person name="Limpens E."/>
        </authorList>
    </citation>
    <scope>NUCLEOTIDE SEQUENCE</scope>
    <source>
        <strain evidence="3">RiSLM-3_A4</strain>
    </source>
</reference>
<feature type="signal peptide" evidence="1">
    <location>
        <begin position="1"/>
        <end position="23"/>
    </location>
</feature>
<sequence>MRLSLFFLPLTIIFALIAAVASAGWYIVKQGDTLSAIADGFHVSLQALEAANPGVTPDRIFPGQAIWIP</sequence>
<dbReference type="Pfam" id="PF01476">
    <property type="entry name" value="LysM"/>
    <property type="match status" value="1"/>
</dbReference>
<evidence type="ECO:0000259" key="2">
    <source>
        <dbReference type="PROSITE" id="PS51782"/>
    </source>
</evidence>
<dbReference type="AlphaFoldDB" id="A0A5P8I3J9"/>
<evidence type="ECO:0000313" key="3">
    <source>
        <dbReference type="EMBL" id="QFQ66284.1"/>
    </source>
</evidence>
<organism evidence="3">
    <name type="scientific">Rhizophagus irregularis</name>
    <dbReference type="NCBI Taxonomy" id="588596"/>
    <lineage>
        <taxon>Eukaryota</taxon>
        <taxon>Fungi</taxon>
        <taxon>Fungi incertae sedis</taxon>
        <taxon>Mucoromycota</taxon>
        <taxon>Glomeromycotina</taxon>
        <taxon>Glomeromycetes</taxon>
        <taxon>Glomerales</taxon>
        <taxon>Glomeraceae</taxon>
        <taxon>Rhizophagus</taxon>
    </lineage>
</organism>
<dbReference type="InterPro" id="IPR036779">
    <property type="entry name" value="LysM_dom_sf"/>
</dbReference>
<feature type="chain" id="PRO_5024298017" evidence="1">
    <location>
        <begin position="24"/>
        <end position="69"/>
    </location>
</feature>
<evidence type="ECO:0000256" key="1">
    <source>
        <dbReference type="SAM" id="SignalP"/>
    </source>
</evidence>